<dbReference type="InterPro" id="IPR011322">
    <property type="entry name" value="N-reg_PII-like_a/b"/>
</dbReference>
<dbReference type="InterPro" id="IPR015867">
    <property type="entry name" value="N-reg_PII/ATP_PRibTrfase_C"/>
</dbReference>
<dbReference type="PROSITE" id="PS51343">
    <property type="entry name" value="PII_GLNB_DOM"/>
    <property type="match status" value="1"/>
</dbReference>
<dbReference type="SUPFAM" id="SSF54913">
    <property type="entry name" value="GlnB-like"/>
    <property type="match status" value="1"/>
</dbReference>
<proteinExistence type="inferred from homology"/>
<evidence type="ECO:0000313" key="4">
    <source>
        <dbReference type="Proteomes" id="UP000260680"/>
    </source>
</evidence>
<dbReference type="AlphaFoldDB" id="A0A3E2NEL7"/>
<keyword evidence="5" id="KW-1185">Reference proteome</keyword>
<accession>A0A3E2NEL7</accession>
<gene>
    <name evidence="2" type="primary">glnB-2</name>
    <name evidence="3" type="ORF">DS742_08890</name>
    <name evidence="2" type="ORF">LAD12857_06710</name>
</gene>
<dbReference type="EMBL" id="QOHO01000025">
    <property type="protein sequence ID" value="RFZ79331.1"/>
    <property type="molecule type" value="Genomic_DNA"/>
</dbReference>
<sequence>MKEVMAFIRVNKINPTKKALAEGGFPAFTCRPVLGRGKKRIDPELLSLVLETGELPMSPKGEYLTESFRWIPKRLITLIVEDQQVKDVVEILIKTNQTGNPGDGKIFVLPIYEAYTVRSGERTIEAY</sequence>
<dbReference type="RefSeq" id="WP_117416640.1">
    <property type="nucleotide sequence ID" value="NZ_BRPJ01000010.1"/>
</dbReference>
<evidence type="ECO:0000313" key="5">
    <source>
        <dbReference type="Proteomes" id="UP001419084"/>
    </source>
</evidence>
<dbReference type="PANTHER" id="PTHR30115:SF11">
    <property type="entry name" value="NITROGEN REGULATORY PROTEIN P-II HOMOLOG"/>
    <property type="match status" value="1"/>
</dbReference>
<dbReference type="InterPro" id="IPR002187">
    <property type="entry name" value="N-reg_PII"/>
</dbReference>
<reference evidence="2 5" key="2">
    <citation type="journal article" date="2024" name="Int. J. Syst. Evol. Microbiol.">
        <title>Lacrimispora brassicae sp. nov. isolated from fermented cabbage, and proposal of Clostridium indicum Gundawar et al. 2019 and Clostridium methoxybenzovorans Mechichi et al. 1999 as heterotypic synonyms of Lacrimispora amygdalina (Parshina et al. 2003) Haas and Blanchard 2020 and Lacrimispora indolis (McClung and McCoy 1957) Haas and Blanchard 2020, respectively.</title>
        <authorList>
            <person name="Kobayashi H."/>
            <person name="Tanizawa Y."/>
            <person name="Sakamoto M."/>
            <person name="Ohkuma M."/>
            <person name="Tohno M."/>
        </authorList>
    </citation>
    <scope>NUCLEOTIDE SEQUENCE [LARGE SCALE GENOMIC DNA]</scope>
    <source>
        <strain evidence="2 5">DSM 12857</strain>
    </source>
</reference>
<comment type="similarity">
    <text evidence="1">Belongs to the P(II) protein family.</text>
</comment>
<dbReference type="Proteomes" id="UP000260680">
    <property type="component" value="Unassembled WGS sequence"/>
</dbReference>
<organism evidence="3 4">
    <name type="scientific">Lacrimispora amygdalina</name>
    <dbReference type="NCBI Taxonomy" id="253257"/>
    <lineage>
        <taxon>Bacteria</taxon>
        <taxon>Bacillati</taxon>
        <taxon>Bacillota</taxon>
        <taxon>Clostridia</taxon>
        <taxon>Lachnospirales</taxon>
        <taxon>Lachnospiraceae</taxon>
        <taxon>Lacrimispora</taxon>
    </lineage>
</organism>
<dbReference type="PROSITE" id="PS00638">
    <property type="entry name" value="PII_GLNB_CTER"/>
    <property type="match status" value="1"/>
</dbReference>
<comment type="caution">
    <text evidence="3">The sequence shown here is derived from an EMBL/GenBank/DDBJ whole genome shotgun (WGS) entry which is preliminary data.</text>
</comment>
<evidence type="ECO:0000256" key="1">
    <source>
        <dbReference type="RuleBase" id="RU003936"/>
    </source>
</evidence>
<dbReference type="Proteomes" id="UP001419084">
    <property type="component" value="Unassembled WGS sequence"/>
</dbReference>
<evidence type="ECO:0000313" key="2">
    <source>
        <dbReference type="EMBL" id="GLB28748.1"/>
    </source>
</evidence>
<dbReference type="GO" id="GO:0006808">
    <property type="term" value="P:regulation of nitrogen utilization"/>
    <property type="evidence" value="ECO:0007669"/>
    <property type="project" value="InterPro"/>
</dbReference>
<dbReference type="Gene3D" id="3.30.70.120">
    <property type="match status" value="1"/>
</dbReference>
<dbReference type="InterPro" id="IPR017918">
    <property type="entry name" value="N-reg_PII_CS"/>
</dbReference>
<dbReference type="PANTHER" id="PTHR30115">
    <property type="entry name" value="NITROGEN REGULATORY PROTEIN P-II"/>
    <property type="match status" value="1"/>
</dbReference>
<dbReference type="PRINTS" id="PR00340">
    <property type="entry name" value="PIIGLNB"/>
</dbReference>
<protein>
    <submittedName>
        <fullName evidence="2">Nitrogen regulatory protein P-II</fullName>
    </submittedName>
    <submittedName>
        <fullName evidence="3">P-II family nitrogen regulator</fullName>
    </submittedName>
</protein>
<dbReference type="OrthoDB" id="9802729at2"/>
<dbReference type="GO" id="GO:0005524">
    <property type="term" value="F:ATP binding"/>
    <property type="evidence" value="ECO:0007669"/>
    <property type="project" value="TreeGrafter"/>
</dbReference>
<evidence type="ECO:0000313" key="3">
    <source>
        <dbReference type="EMBL" id="RFZ79331.1"/>
    </source>
</evidence>
<dbReference type="EMBL" id="BRPJ01000010">
    <property type="protein sequence ID" value="GLB28748.1"/>
    <property type="molecule type" value="Genomic_DNA"/>
</dbReference>
<reference evidence="3 4" key="1">
    <citation type="submission" date="2018-07" db="EMBL/GenBank/DDBJ databases">
        <title>New species, Clostridium PI-S10-A1B.</title>
        <authorList>
            <person name="Krishna G."/>
            <person name="Summeta K."/>
            <person name="Shikha S."/>
            <person name="Prabhu P.B."/>
            <person name="Suresh K."/>
        </authorList>
    </citation>
    <scope>NUCLEOTIDE SEQUENCE [LARGE SCALE GENOMIC DNA]</scope>
    <source>
        <strain evidence="3 4">PI-S10-A1B</strain>
    </source>
</reference>
<dbReference type="SMART" id="SM00938">
    <property type="entry name" value="P-II"/>
    <property type="match status" value="1"/>
</dbReference>
<dbReference type="GO" id="GO:0005829">
    <property type="term" value="C:cytosol"/>
    <property type="evidence" value="ECO:0007669"/>
    <property type="project" value="TreeGrafter"/>
</dbReference>
<name>A0A3E2NEL7_9FIRM</name>
<dbReference type="Pfam" id="PF00543">
    <property type="entry name" value="P-II"/>
    <property type="match status" value="1"/>
</dbReference>
<dbReference type="GO" id="GO:0030234">
    <property type="term" value="F:enzyme regulator activity"/>
    <property type="evidence" value="ECO:0007669"/>
    <property type="project" value="InterPro"/>
</dbReference>